<dbReference type="Pfam" id="PF13365">
    <property type="entry name" value="Trypsin_2"/>
    <property type="match status" value="1"/>
</dbReference>
<dbReference type="GO" id="GO:0004252">
    <property type="term" value="F:serine-type endopeptidase activity"/>
    <property type="evidence" value="ECO:0007669"/>
    <property type="project" value="InterPro"/>
</dbReference>
<feature type="compositionally biased region" description="Polar residues" evidence="4">
    <location>
        <begin position="32"/>
        <end position="43"/>
    </location>
</feature>
<accession>A0A8A2UE51</accession>
<dbReference type="InterPro" id="IPR036034">
    <property type="entry name" value="PDZ_sf"/>
</dbReference>
<dbReference type="PROSITE" id="PS50106">
    <property type="entry name" value="PDZ"/>
    <property type="match status" value="1"/>
</dbReference>
<dbReference type="Proteomes" id="UP000663191">
    <property type="component" value="Chromosome"/>
</dbReference>
<evidence type="ECO:0000256" key="1">
    <source>
        <dbReference type="ARBA" id="ARBA00010541"/>
    </source>
</evidence>
<evidence type="ECO:0000259" key="5">
    <source>
        <dbReference type="PROSITE" id="PS50106"/>
    </source>
</evidence>
<evidence type="ECO:0000313" key="7">
    <source>
        <dbReference type="Proteomes" id="UP000663191"/>
    </source>
</evidence>
<dbReference type="OrthoDB" id="350578at2157"/>
<feature type="region of interest" description="Disordered" evidence="4">
    <location>
        <begin position="1"/>
        <end position="53"/>
    </location>
</feature>
<evidence type="ECO:0000256" key="4">
    <source>
        <dbReference type="SAM" id="MobiDB-lite"/>
    </source>
</evidence>
<dbReference type="SUPFAM" id="SSF50494">
    <property type="entry name" value="Trypsin-like serine proteases"/>
    <property type="match status" value="1"/>
</dbReference>
<dbReference type="Pfam" id="PF13180">
    <property type="entry name" value="PDZ_2"/>
    <property type="match status" value="1"/>
</dbReference>
<dbReference type="Gene3D" id="2.30.42.10">
    <property type="match status" value="1"/>
</dbReference>
<dbReference type="InterPro" id="IPR001940">
    <property type="entry name" value="Peptidase_S1C"/>
</dbReference>
<feature type="region of interest" description="Disordered" evidence="4">
    <location>
        <begin position="425"/>
        <end position="454"/>
    </location>
</feature>
<dbReference type="EMBL" id="CP071463">
    <property type="protein sequence ID" value="QSW86178.1"/>
    <property type="molecule type" value="Genomic_DNA"/>
</dbReference>
<dbReference type="InterPro" id="IPR043504">
    <property type="entry name" value="Peptidase_S1_PA_chymotrypsin"/>
</dbReference>
<dbReference type="PRINTS" id="PR00834">
    <property type="entry name" value="PROTEASES2C"/>
</dbReference>
<sequence length="454" mass="46741">MRPSLTTIWRRSERRPRRSSTRSRRHAETDVPFSTGTIRQSVGTGEDGSGSTAAHAGCRFIPLIEVGSGVTTDPDHCSRRRLLAAAGAATAFGLGGVTTGGAQSDDASSNETTPDEQGPDQLESQYSTVYQETIDSVVLVTVAGTGGPGPGGGGGLGSGFAVDDQHIVTNNHVVQTAPEDGIEIQFRNQEWRTASIVGTDVYSDLAVLAVDDMPEIAAGLSFVESGAVIGQEVLTLGNPLGFNASISQGIVSGIDRSLPSPTGFSIPAAIQTDAAVNAGNSGGPLVNLEGEVLGVVFAGASQTIGFAISARLANRVVPALIDDGAYEHAYMGVGVQPVGPEIAETVDLEEATGVLVMEIVPDAPADGVLEPASTDRPGSGDVIIAVDGQAIPTQAALSSYLALETEPGETIELEIVRDGDRQSVELTLAARPDPERPRVPIGGRPRERPPGTGP</sequence>
<keyword evidence="7" id="KW-1185">Reference proteome</keyword>
<organism evidence="6 7">
    <name type="scientific">Natrinema longum</name>
    <dbReference type="NCBI Taxonomy" id="370324"/>
    <lineage>
        <taxon>Archaea</taxon>
        <taxon>Methanobacteriati</taxon>
        <taxon>Methanobacteriota</taxon>
        <taxon>Stenosarchaea group</taxon>
        <taxon>Halobacteria</taxon>
        <taxon>Halobacteriales</taxon>
        <taxon>Natrialbaceae</taxon>
        <taxon>Natrinema</taxon>
    </lineage>
</organism>
<dbReference type="GO" id="GO:0006508">
    <property type="term" value="P:proteolysis"/>
    <property type="evidence" value="ECO:0007669"/>
    <property type="project" value="UniProtKB-KW"/>
</dbReference>
<keyword evidence="2" id="KW-0645">Protease</keyword>
<dbReference type="InterPro" id="IPR051201">
    <property type="entry name" value="Chloro_Bact_Ser_Proteases"/>
</dbReference>
<evidence type="ECO:0000256" key="2">
    <source>
        <dbReference type="ARBA" id="ARBA00022670"/>
    </source>
</evidence>
<evidence type="ECO:0000256" key="3">
    <source>
        <dbReference type="ARBA" id="ARBA00022801"/>
    </source>
</evidence>
<dbReference type="Gene3D" id="2.40.10.10">
    <property type="entry name" value="Trypsin-like serine proteases"/>
    <property type="match status" value="2"/>
</dbReference>
<dbReference type="KEGG" id="hlo:J0X27_04990"/>
<keyword evidence="3" id="KW-0378">Hydrolase</keyword>
<comment type="similarity">
    <text evidence="1">Belongs to the peptidase S1C family.</text>
</comment>
<protein>
    <submittedName>
        <fullName evidence="6">Trypsin-like peptidase domain-containing protein</fullName>
    </submittedName>
</protein>
<feature type="compositionally biased region" description="Basic and acidic residues" evidence="4">
    <location>
        <begin position="432"/>
        <end position="454"/>
    </location>
</feature>
<proteinExistence type="inferred from homology"/>
<feature type="domain" description="PDZ" evidence="5">
    <location>
        <begin position="334"/>
        <end position="419"/>
    </location>
</feature>
<dbReference type="PANTHER" id="PTHR43343:SF3">
    <property type="entry name" value="PROTEASE DO-LIKE 8, CHLOROPLASTIC"/>
    <property type="match status" value="1"/>
</dbReference>
<dbReference type="SUPFAM" id="SSF50156">
    <property type="entry name" value="PDZ domain-like"/>
    <property type="match status" value="1"/>
</dbReference>
<name>A0A8A2UE51_9EURY</name>
<evidence type="ECO:0000313" key="6">
    <source>
        <dbReference type="EMBL" id="QSW86178.1"/>
    </source>
</evidence>
<dbReference type="PANTHER" id="PTHR43343">
    <property type="entry name" value="PEPTIDASE S12"/>
    <property type="match status" value="1"/>
</dbReference>
<dbReference type="InterPro" id="IPR001478">
    <property type="entry name" value="PDZ"/>
</dbReference>
<gene>
    <name evidence="6" type="ORF">J0X27_04990</name>
</gene>
<dbReference type="InterPro" id="IPR009003">
    <property type="entry name" value="Peptidase_S1_PA"/>
</dbReference>
<reference evidence="6 7" key="1">
    <citation type="journal article" date="2006" name="Int. J. Syst. Evol. Microbiol.">
        <title>Haloterrigena longa sp. nov. and Haloterrigena limicola sp. nov., extremely halophilic archaea isolated from a salt lake.</title>
        <authorList>
            <person name="Cui H.L."/>
            <person name="Tohty D."/>
            <person name="Zhou P.J."/>
            <person name="Liu S.J."/>
        </authorList>
    </citation>
    <scope>NUCLEOTIDE SEQUENCE [LARGE SCALE GENOMIC DNA]</scope>
    <source>
        <strain evidence="6 7">ABH32</strain>
    </source>
</reference>
<feature type="compositionally biased region" description="Basic residues" evidence="4">
    <location>
        <begin position="12"/>
        <end position="25"/>
    </location>
</feature>
<dbReference type="AlphaFoldDB" id="A0A8A2UE51"/>
<feature type="region of interest" description="Disordered" evidence="4">
    <location>
        <begin position="97"/>
        <end position="121"/>
    </location>
</feature>